<gene>
    <name evidence="1" type="ORF">RHMOL_Rhmol12G0035200</name>
</gene>
<evidence type="ECO:0000313" key="2">
    <source>
        <dbReference type="Proteomes" id="UP001062846"/>
    </source>
</evidence>
<protein>
    <submittedName>
        <fullName evidence="1">Uncharacterized protein</fullName>
    </submittedName>
</protein>
<organism evidence="1 2">
    <name type="scientific">Rhododendron molle</name>
    <name type="common">Chinese azalea</name>
    <name type="synonym">Azalea mollis</name>
    <dbReference type="NCBI Taxonomy" id="49168"/>
    <lineage>
        <taxon>Eukaryota</taxon>
        <taxon>Viridiplantae</taxon>
        <taxon>Streptophyta</taxon>
        <taxon>Embryophyta</taxon>
        <taxon>Tracheophyta</taxon>
        <taxon>Spermatophyta</taxon>
        <taxon>Magnoliopsida</taxon>
        <taxon>eudicotyledons</taxon>
        <taxon>Gunneridae</taxon>
        <taxon>Pentapetalae</taxon>
        <taxon>asterids</taxon>
        <taxon>Ericales</taxon>
        <taxon>Ericaceae</taxon>
        <taxon>Ericoideae</taxon>
        <taxon>Rhodoreae</taxon>
        <taxon>Rhododendron</taxon>
    </lineage>
</organism>
<accession>A0ACC0LET9</accession>
<comment type="caution">
    <text evidence="1">The sequence shown here is derived from an EMBL/GenBank/DDBJ whole genome shotgun (WGS) entry which is preliminary data.</text>
</comment>
<dbReference type="Proteomes" id="UP001062846">
    <property type="component" value="Chromosome 12"/>
</dbReference>
<name>A0ACC0LET9_RHOML</name>
<proteinExistence type="predicted"/>
<keyword evidence="2" id="KW-1185">Reference proteome</keyword>
<evidence type="ECO:0000313" key="1">
    <source>
        <dbReference type="EMBL" id="KAI8526909.1"/>
    </source>
</evidence>
<dbReference type="EMBL" id="CM046399">
    <property type="protein sequence ID" value="KAI8526909.1"/>
    <property type="molecule type" value="Genomic_DNA"/>
</dbReference>
<sequence>MVVEVWKGKDALWRKIIIAKYKLEEDRWLPKMEINRKTSPIWKDYLYPTQGASIFLKIHEQHKFKGG</sequence>
<reference evidence="1" key="1">
    <citation type="submission" date="2022-02" db="EMBL/GenBank/DDBJ databases">
        <title>Plant Genome Project.</title>
        <authorList>
            <person name="Zhang R.-G."/>
        </authorList>
    </citation>
    <scope>NUCLEOTIDE SEQUENCE</scope>
    <source>
        <strain evidence="1">AT1</strain>
    </source>
</reference>